<keyword evidence="2" id="KW-1185">Reference proteome</keyword>
<sequence length="487" mass="50990">MSVVAILGRDAPLWLTAAALRRALAPGGVEVCAVALPGDAAPGDVWRAWPGIEALHARIGIDEAALLRTARGAFTLGQSIGDASGAGQAPLLLAHGGIGTAVAGEDFFPHWVKARHRGLGAGLDDFSLTATAARQGRLFLPDAASARYGRADYGYHLPAAGYAKSLKAIAAHLGVRVFEAGAVAAERDGAGIAALRLDDGTRVEAALFVDATREGALLRGALGEAFEGWDAPGDRMLTALAPRGATVPPCAEVRAGADGWTGLYPALTHVHVAHVWRDASDEEALRAAAAASGLELEAVAVRGVAPGAASRPWTANVVGVGEAAAAFDPLHGFALHGLQLGLVHLIACFPADGAMAARRAEYNRLMTMHVARVRDFEVAYFALQRHAGAFWDTARALPRSVELAHLIALFRARGEIAPQEGESLPPDAWRALLTGLGVVPEGWRPSADRLADETAAAHFRAMLGFVREQVLRQPTHDAMLARIARRG</sequence>
<dbReference type="SUPFAM" id="SSF51905">
    <property type="entry name" value="FAD/NAD(P)-binding domain"/>
    <property type="match status" value="1"/>
</dbReference>
<proteinExistence type="predicted"/>
<dbReference type="InterPro" id="IPR006905">
    <property type="entry name" value="Flavin_halogenase"/>
</dbReference>
<keyword evidence="1" id="KW-0560">Oxidoreductase</keyword>
<dbReference type="Pfam" id="PF04820">
    <property type="entry name" value="Trp_halogenase"/>
    <property type="match status" value="1"/>
</dbReference>
<name>A0A7W9B530_9SPHN</name>
<dbReference type="InterPro" id="IPR036188">
    <property type="entry name" value="FAD/NAD-bd_sf"/>
</dbReference>
<reference evidence="1 2" key="1">
    <citation type="submission" date="2020-08" db="EMBL/GenBank/DDBJ databases">
        <title>Genomic Encyclopedia of Type Strains, Phase IV (KMG-IV): sequencing the most valuable type-strain genomes for metagenomic binning, comparative biology and taxonomic classification.</title>
        <authorList>
            <person name="Goeker M."/>
        </authorList>
    </citation>
    <scope>NUCLEOTIDE SEQUENCE [LARGE SCALE GENOMIC DNA]</scope>
    <source>
        <strain evidence="1 2">DSM 27163</strain>
    </source>
</reference>
<dbReference type="EMBL" id="JACIJH010000004">
    <property type="protein sequence ID" value="MBB5706405.1"/>
    <property type="molecule type" value="Genomic_DNA"/>
</dbReference>
<dbReference type="RefSeq" id="WP_184097280.1">
    <property type="nucleotide sequence ID" value="NZ_JACIJH010000004.1"/>
</dbReference>
<dbReference type="GO" id="GO:0004497">
    <property type="term" value="F:monooxygenase activity"/>
    <property type="evidence" value="ECO:0007669"/>
    <property type="project" value="InterPro"/>
</dbReference>
<dbReference type="Proteomes" id="UP000537161">
    <property type="component" value="Unassembled WGS sequence"/>
</dbReference>
<organism evidence="1 2">
    <name type="scientific">Sphingopyxis panaciterrulae</name>
    <dbReference type="NCBI Taxonomy" id="462372"/>
    <lineage>
        <taxon>Bacteria</taxon>
        <taxon>Pseudomonadati</taxon>
        <taxon>Pseudomonadota</taxon>
        <taxon>Alphaproteobacteria</taxon>
        <taxon>Sphingomonadales</taxon>
        <taxon>Sphingomonadaceae</taxon>
        <taxon>Sphingopyxis</taxon>
    </lineage>
</organism>
<gene>
    <name evidence="1" type="ORF">FHR21_001757</name>
</gene>
<dbReference type="Gene3D" id="3.50.50.60">
    <property type="entry name" value="FAD/NAD(P)-binding domain"/>
    <property type="match status" value="1"/>
</dbReference>
<evidence type="ECO:0000313" key="1">
    <source>
        <dbReference type="EMBL" id="MBB5706405.1"/>
    </source>
</evidence>
<accession>A0A7W9B530</accession>
<comment type="caution">
    <text evidence="1">The sequence shown here is derived from an EMBL/GenBank/DDBJ whole genome shotgun (WGS) entry which is preliminary data.</text>
</comment>
<dbReference type="EC" id="1.14.19.9" evidence="1"/>
<protein>
    <submittedName>
        <fullName evidence="1">Tryptophan halogenase</fullName>
        <ecNumber evidence="1">1.14.19.9</ecNumber>
    </submittedName>
</protein>
<dbReference type="AlphaFoldDB" id="A0A7W9B530"/>
<evidence type="ECO:0000313" key="2">
    <source>
        <dbReference type="Proteomes" id="UP000537161"/>
    </source>
</evidence>